<dbReference type="Proteomes" id="UP000831327">
    <property type="component" value="Chromosome"/>
</dbReference>
<keyword evidence="4" id="KW-1185">Reference proteome</keyword>
<evidence type="ECO:0008006" key="5">
    <source>
        <dbReference type="Google" id="ProtNLM"/>
    </source>
</evidence>
<feature type="chain" id="PRO_5045979093" description="Neuromedin U" evidence="2">
    <location>
        <begin position="28"/>
        <end position="294"/>
    </location>
</feature>
<gene>
    <name evidence="3" type="ORF">Rmf_03760</name>
</gene>
<dbReference type="EMBL" id="AP025637">
    <property type="protein sequence ID" value="BDG70447.1"/>
    <property type="molecule type" value="Genomic_DNA"/>
</dbReference>
<organism evidence="3 4">
    <name type="scientific">Roseomonas fluvialis</name>
    <dbReference type="NCBI Taxonomy" id="1750527"/>
    <lineage>
        <taxon>Bacteria</taxon>
        <taxon>Pseudomonadati</taxon>
        <taxon>Pseudomonadota</taxon>
        <taxon>Alphaproteobacteria</taxon>
        <taxon>Acetobacterales</taxon>
        <taxon>Roseomonadaceae</taxon>
        <taxon>Roseomonas</taxon>
    </lineage>
</organism>
<feature type="signal peptide" evidence="2">
    <location>
        <begin position="1"/>
        <end position="27"/>
    </location>
</feature>
<evidence type="ECO:0000256" key="1">
    <source>
        <dbReference type="SAM" id="MobiDB-lite"/>
    </source>
</evidence>
<feature type="region of interest" description="Disordered" evidence="1">
    <location>
        <begin position="28"/>
        <end position="49"/>
    </location>
</feature>
<proteinExistence type="predicted"/>
<reference evidence="3 4" key="1">
    <citation type="journal article" date="2016" name="Microbes Environ.">
        <title>Phylogenetically diverse aerobic anoxygenic phototrophic bacteria isolated from epilithic biofilms in Tama river, Japan.</title>
        <authorList>
            <person name="Hirose S."/>
            <person name="Matsuura K."/>
            <person name="Haruta S."/>
        </authorList>
    </citation>
    <scope>NUCLEOTIDE SEQUENCE [LARGE SCALE GENOMIC DNA]</scope>
    <source>
        <strain evidence="3 4">S08</strain>
    </source>
</reference>
<evidence type="ECO:0000313" key="3">
    <source>
        <dbReference type="EMBL" id="BDG70447.1"/>
    </source>
</evidence>
<dbReference type="RefSeq" id="WP_244457779.1">
    <property type="nucleotide sequence ID" value="NZ_AP025637.1"/>
</dbReference>
<protein>
    <recommendedName>
        <fullName evidence="5">Neuromedin U</fullName>
    </recommendedName>
</protein>
<sequence>MTRRALPTVRFLLALGLCTGLPLAASAQSPAAPEPEVRTRAGVAPPASSASATELAKKLQNPIGDLYSFPFQSNTNFRVGPNNGTQEILNIQPVIPIHVNEDWNIITRTILPLVWNPSFQPFADTVPFGSGPITFSAFLSPSKPVNGWLWAVGPVLQIPTASDRSLGSPVWGGGPTAALVYMGGPWVAGALANNVWSFGGTSGRGGTQYNNFLLQPFVNYNFGEGWYVGTAPIITANWLERGSNAWTVPVGAQVGRVIRLGRLPVNLLAGAYYNVVRPDDAATWQLRTQVTLIF</sequence>
<evidence type="ECO:0000313" key="4">
    <source>
        <dbReference type="Proteomes" id="UP000831327"/>
    </source>
</evidence>
<keyword evidence="2" id="KW-0732">Signal</keyword>
<name>A0ABM7XY74_9PROT</name>
<evidence type="ECO:0000256" key="2">
    <source>
        <dbReference type="SAM" id="SignalP"/>
    </source>
</evidence>
<accession>A0ABM7XY74</accession>